<evidence type="ECO:0000313" key="2">
    <source>
        <dbReference type="Proteomes" id="UP000184315"/>
    </source>
</evidence>
<keyword evidence="2" id="KW-1185">Reference proteome</keyword>
<dbReference type="Proteomes" id="UP000184315">
    <property type="component" value="Unassembled WGS sequence"/>
</dbReference>
<dbReference type="AlphaFoldDB" id="A0A1J1LQP3"/>
<name>A0A1J1LQP3_9CYAN</name>
<organism evidence="1 2">
    <name type="scientific">Planktothrix tepida PCC 9214</name>
    <dbReference type="NCBI Taxonomy" id="671072"/>
    <lineage>
        <taxon>Bacteria</taxon>
        <taxon>Bacillati</taxon>
        <taxon>Cyanobacteriota</taxon>
        <taxon>Cyanophyceae</taxon>
        <taxon>Oscillatoriophycideae</taxon>
        <taxon>Oscillatoriales</taxon>
        <taxon>Microcoleaceae</taxon>
        <taxon>Planktothrix</taxon>
    </lineage>
</organism>
<accession>A0A1J1LQP3</accession>
<gene>
    <name evidence="1" type="ORF">PL9214650190</name>
</gene>
<reference evidence="2" key="1">
    <citation type="submission" date="2015-10" db="EMBL/GenBank/DDBJ databases">
        <authorList>
            <person name="Regsiter A."/>
            <person name="william w."/>
        </authorList>
    </citation>
    <scope>NUCLEOTIDE SEQUENCE [LARGE SCALE GENOMIC DNA]</scope>
</reference>
<proteinExistence type="predicted"/>
<evidence type="ECO:0000313" key="1">
    <source>
        <dbReference type="EMBL" id="CUR34751.1"/>
    </source>
</evidence>
<protein>
    <submittedName>
        <fullName evidence="1">Uncharacterized protein</fullName>
    </submittedName>
</protein>
<dbReference type="STRING" id="671072.PL9214650190"/>
<sequence length="147" mass="16797">MKGGRNAFNIFEFSTFEAFSNILNGIGCCRTCSESDDGSRFYSIGCCFPNVLFHQCYGILFTHSNLSSIKGCFGQGAIADFTPRDQSTEFGSIREYNQERGMSHHLDLELSRGYTRLKSYQEVLNIDWRVTCEFRCRFCLIKTRNSA</sequence>
<dbReference type="EMBL" id="CZDF01000172">
    <property type="protein sequence ID" value="CUR34751.1"/>
    <property type="molecule type" value="Genomic_DNA"/>
</dbReference>